<sequence length="1312" mass="149339">MAENSDFLKPSIPKFDGYYDHWAMLMENLLRSKEYWSLIENGVTVAPANATVEQQRIANESKLTDLKVKNYLFQSIDRSILETILNRDTARDIWNAMRVKYQGSTKVKRAQLQALRKDFEVLEMGESESVEEYFARTMVITNKMTSCGERIEQSTVVEKILRSMTAKFNHVVCSIELSCDVTTLSIDELQSSLIVHEQRMKGQLIKQEEQALKVTNGGRGRGRGRNSNSTRGRGRGRQSKENVECFHCHKLGHYQSDCPNWSENANYAELDEFKEEMLLMAKTNDDEIGENWFLDSGCSNHMSGNKDWFYDFDENYRDSVKLGDDSRMNVMGKGNVKLSINGRVHVFTNVYFIPGLKTNLLSIGQIQQKNATIVFKNNCCKVYHEEKGLLFATYMSTNRMYIVKAEVIAPRCLQASKPVNSQLWHSRYGHLSIKGLNVLVKKDMVRGLPALKELDENCADCLEGKQHRDAIPKQANWRASSKLELVHSDICGPINPKSNSGNRYFITFTDDLTRKTWIYLLKEKSSSLETFKQFKAMVEKESSCSIQCLRTDRGGEYTSNAFNDFCSNHGIKRQLTAAYTPQQNGVSERKNRTLMNMVRSMLAGKSVPKPFWPEALKWATYVMNRSPTLSVKDITPEEAWSGVKPSVHHFRVFGCIAFVHVPDSQRTKLDSKSVKCVLLGLSEESKAYKLYDPKKKKIIISRDVVFEENKGWNWNRISDKKQNQSSNDVLSDEECSTSAPANDNEVQAEIDMNTSSDDSDGIDFQSEVNLPPRARRPPQSLNDFVTGEELDQLHNLAVYVATEDPTSFSEAVKSKVWIEAMNQEMQSIEKNQTWELTSLPDGANVIGVKWIFKTKHNEKGEIDKHKARLVAKGYNQKHGIDYDEVFAPVARWDTIRSILAIAARESWKVFQLDVKSAFLHGELSEDIYVEQPPGYQREKNKVYKLKKALYGLKQAPRAWYSKIEAYFNSEEFEKCPSEHTLFIKHKPNEVIQSEEGIYISQQKYAAEILGRFGMENCNSVCSPIVPGCKLDKDEDSDATDAREYKQIVGSLMYLLATRPDLAYSVCLVARYMERPTNMHLTAVKRILRYLKGTITNGIMYRCDTDKGFELVGWSDSDYAGDVNDRKSTTGFVFMLGSGAISWSSKKQPIVTLSTTEAEYVAAAACACQAVWLRSILSYLLKNQKICTQIYCDNSSSIKLSKNPIMHGRCKHIDVRFHFLRDLTKDGTIELKHCKSQDQLADIMTKPLKLDAFLKLRSGLGMVMKRMLDQGLVLLSQVSCCRLLGLAAEFLQFLLCLFQFLCEYCLACLSSIL</sequence>
<evidence type="ECO:0000313" key="2">
    <source>
        <dbReference type="Proteomes" id="UP001177021"/>
    </source>
</evidence>
<dbReference type="Proteomes" id="UP001177021">
    <property type="component" value="Unassembled WGS sequence"/>
</dbReference>
<evidence type="ECO:0000313" key="1">
    <source>
        <dbReference type="EMBL" id="CAJ2659155.1"/>
    </source>
</evidence>
<keyword evidence="2" id="KW-1185">Reference proteome</keyword>
<organism evidence="1 2">
    <name type="scientific">Trifolium pratense</name>
    <name type="common">Red clover</name>
    <dbReference type="NCBI Taxonomy" id="57577"/>
    <lineage>
        <taxon>Eukaryota</taxon>
        <taxon>Viridiplantae</taxon>
        <taxon>Streptophyta</taxon>
        <taxon>Embryophyta</taxon>
        <taxon>Tracheophyta</taxon>
        <taxon>Spermatophyta</taxon>
        <taxon>Magnoliopsida</taxon>
        <taxon>eudicotyledons</taxon>
        <taxon>Gunneridae</taxon>
        <taxon>Pentapetalae</taxon>
        <taxon>rosids</taxon>
        <taxon>fabids</taxon>
        <taxon>Fabales</taxon>
        <taxon>Fabaceae</taxon>
        <taxon>Papilionoideae</taxon>
        <taxon>50 kb inversion clade</taxon>
        <taxon>NPAAA clade</taxon>
        <taxon>Hologalegina</taxon>
        <taxon>IRL clade</taxon>
        <taxon>Trifolieae</taxon>
        <taxon>Trifolium</taxon>
    </lineage>
</organism>
<protein>
    <submittedName>
        <fullName evidence="1">Uncharacterized protein</fullName>
    </submittedName>
</protein>
<name>A0ACB0KSM4_TRIPR</name>
<comment type="caution">
    <text evidence="1">The sequence shown here is derived from an EMBL/GenBank/DDBJ whole genome shotgun (WGS) entry which is preliminary data.</text>
</comment>
<accession>A0ACB0KSM4</accession>
<reference evidence="1" key="1">
    <citation type="submission" date="2023-10" db="EMBL/GenBank/DDBJ databases">
        <authorList>
            <person name="Rodriguez Cubillos JULIANA M."/>
            <person name="De Vega J."/>
        </authorList>
    </citation>
    <scope>NUCLEOTIDE SEQUENCE</scope>
</reference>
<dbReference type="EMBL" id="CASHSV030000311">
    <property type="protein sequence ID" value="CAJ2659155.1"/>
    <property type="molecule type" value="Genomic_DNA"/>
</dbReference>
<proteinExistence type="predicted"/>
<gene>
    <name evidence="1" type="ORF">MILVUS5_LOCUS25393</name>
</gene>